<dbReference type="AlphaFoldDB" id="A0A7W3NG62"/>
<evidence type="ECO:0000313" key="2">
    <source>
        <dbReference type="Proteomes" id="UP000543174"/>
    </source>
</evidence>
<sequence>MIRKGNRRLTFDISEELHKDLHFLTFENNTSIMVYVKAILKKHVKKVRKVNKERVLPLDRKHPM</sequence>
<reference evidence="1" key="1">
    <citation type="submission" date="2020-08" db="EMBL/GenBank/DDBJ databases">
        <title>Functional genomics of gut bacteria from endangered species of beetles.</title>
        <authorList>
            <person name="Carlos-Shanley C."/>
        </authorList>
    </citation>
    <scope>NUCLEOTIDE SEQUENCE [LARGE SCALE GENOMIC DNA]</scope>
    <source>
        <strain evidence="1">S00060</strain>
    </source>
</reference>
<accession>A0A7W3NG62</accession>
<comment type="caution">
    <text evidence="1">The sequence shown here is derived from an EMBL/GenBank/DDBJ whole genome shotgun (WGS) entry which is preliminary data.</text>
</comment>
<keyword evidence="2" id="KW-1185">Reference proteome</keyword>
<proteinExistence type="predicted"/>
<name>A0A7W3NG62_PRIAR</name>
<gene>
    <name evidence="1" type="ORF">HNP21_005432</name>
</gene>
<dbReference type="EMBL" id="JACJHT010000010">
    <property type="protein sequence ID" value="MBA9042297.1"/>
    <property type="molecule type" value="Genomic_DNA"/>
</dbReference>
<protein>
    <submittedName>
        <fullName evidence="1">Uncharacterized protein</fullName>
    </submittedName>
</protein>
<dbReference type="Proteomes" id="UP000543174">
    <property type="component" value="Unassembled WGS sequence"/>
</dbReference>
<organism evidence="1 2">
    <name type="scientific">Priestia aryabhattai</name>
    <name type="common">Bacillus aryabhattai</name>
    <dbReference type="NCBI Taxonomy" id="412384"/>
    <lineage>
        <taxon>Bacteria</taxon>
        <taxon>Bacillati</taxon>
        <taxon>Bacillota</taxon>
        <taxon>Bacilli</taxon>
        <taxon>Bacillales</taxon>
        <taxon>Bacillaceae</taxon>
        <taxon>Priestia</taxon>
    </lineage>
</organism>
<evidence type="ECO:0000313" key="1">
    <source>
        <dbReference type="EMBL" id="MBA9042297.1"/>
    </source>
</evidence>